<dbReference type="SUPFAM" id="SSF52540">
    <property type="entry name" value="P-loop containing nucleoside triphosphate hydrolases"/>
    <property type="match status" value="1"/>
</dbReference>
<evidence type="ECO:0000259" key="10">
    <source>
        <dbReference type="SMART" id="SM00968"/>
    </source>
</evidence>
<evidence type="ECO:0000256" key="8">
    <source>
        <dbReference type="PIRNR" id="PIRNR005719"/>
    </source>
</evidence>
<evidence type="ECO:0000256" key="1">
    <source>
        <dbReference type="ARBA" id="ARBA00004123"/>
    </source>
</evidence>
<dbReference type="GO" id="GO:0005694">
    <property type="term" value="C:chromosome"/>
    <property type="evidence" value="ECO:0007669"/>
    <property type="project" value="InterPro"/>
</dbReference>
<keyword evidence="5 9" id="KW-0175">Coiled coil</keyword>
<proteinExistence type="inferred from homology"/>
<evidence type="ECO:0000256" key="5">
    <source>
        <dbReference type="ARBA" id="ARBA00023054"/>
    </source>
</evidence>
<keyword evidence="6 8" id="KW-0539">Nucleus</keyword>
<dbReference type="InterPro" id="IPR010935">
    <property type="entry name" value="SMC_hinge"/>
</dbReference>
<comment type="subcellular location">
    <subcellularLocation>
        <location evidence="1 8">Nucleus</location>
    </subcellularLocation>
</comment>
<dbReference type="InterPro" id="IPR041741">
    <property type="entry name" value="SMC3_ABC_euk"/>
</dbReference>
<evidence type="ECO:0000313" key="12">
    <source>
        <dbReference type="Proteomes" id="UP000054251"/>
    </source>
</evidence>
<dbReference type="EMBL" id="LMYN01000095">
    <property type="protein sequence ID" value="KSA00271.1"/>
    <property type="molecule type" value="Genomic_DNA"/>
</dbReference>
<evidence type="ECO:0000256" key="9">
    <source>
        <dbReference type="SAM" id="Coils"/>
    </source>
</evidence>
<reference evidence="11 12" key="1">
    <citation type="submission" date="2015-11" db="EMBL/GenBank/DDBJ databases">
        <title>The genome of Debaryomyces fabryi.</title>
        <authorList>
            <person name="Tafer H."/>
            <person name="Lopandic K."/>
        </authorList>
    </citation>
    <scope>NUCLEOTIDE SEQUENCE [LARGE SCALE GENOMIC DNA]</scope>
    <source>
        <strain evidence="11 12">CBS 789</strain>
    </source>
</reference>
<keyword evidence="12" id="KW-1185">Reference proteome</keyword>
<evidence type="ECO:0000256" key="7">
    <source>
        <dbReference type="ARBA" id="ARBA00023306"/>
    </source>
</evidence>
<keyword evidence="4" id="KW-0498">Mitosis</keyword>
<dbReference type="InterPro" id="IPR027417">
    <property type="entry name" value="P-loop_NTPase"/>
</dbReference>
<feature type="domain" description="SMC hinge" evidence="10">
    <location>
        <begin position="524"/>
        <end position="639"/>
    </location>
</feature>
<dbReference type="PANTHER" id="PTHR43977">
    <property type="entry name" value="STRUCTURAL MAINTENANCE OF CHROMOSOMES PROTEIN 3"/>
    <property type="match status" value="1"/>
</dbReference>
<dbReference type="FunFam" id="3.40.50.300:FF:000424">
    <property type="entry name" value="Structural maintenance of chromosomes 3"/>
    <property type="match status" value="1"/>
</dbReference>
<dbReference type="Pfam" id="PF02463">
    <property type="entry name" value="SMC_N"/>
    <property type="match status" value="1"/>
</dbReference>
<protein>
    <recommendedName>
        <fullName evidence="8">Structural maintenance of chromosomes protein</fullName>
    </recommendedName>
</protein>
<dbReference type="RefSeq" id="XP_015466373.1">
    <property type="nucleotide sequence ID" value="XM_015612806.1"/>
</dbReference>
<dbReference type="PIRSF" id="PIRSF005719">
    <property type="entry name" value="SMC"/>
    <property type="match status" value="1"/>
</dbReference>
<sequence>MHIKRIIIQGFKTYKNTTVIDLVSPQHNVVVGRNGSGKSNFFAAIRFVLSDAYTHMTREERQGLIHEGSGTVMSAYVEIVFDNSDRRFPIAKDEVSIRRTIGLKKDDYSLDNKSATRSDVMNLLESAGFSRSNPYYIVPQGRITALTNSKDSERLALLKEVSGAKVFETKLKESMKEMNNSNYKKQRIDETLHSVDERISDLQIESKDLKEFQGLEKSKKIFEFNLFDREMNDLNTQVESIDEAYGNLLTESQQDLEELDKREKICQQLTDSINQLKISLKITELEKDQTDSDYNQLLKSIADKKVKLDELQSTINIQKEEQTNYHDSIQHYQNLIKHHEDKISQFNPNLQKYQKKESKIKAKLSDLITKQRALYSKQNRFLKFTSKDERDIWLKEQIAKTSKELQSKDDQMNKLDSQANSEREEIFEYNKRIEQINELLSDDKQGQMIEDLQDSMNDLKVKITELTDQRKSLWRDEIRLKSIQDSLNRDLDNANYLVNQTMDRAQSQGLSSVNAIVKKLHLENSVYGPLADLFSVSDKYKTAVEVVAGNALFHVVVDTDKTASLIMDELNRTKAGRVTFMPLNRLSPINVEYPDGSEHQCIPLIKKLKFSDENVGRAIRQVFAKTIVCNDLQKGSELARAFKINAITLDGDRAETKGVLSGGYRDYKNSRLDALKTQARKRSEISRTEQDLKECVQNIENVNRELTSFNSELQVKARELDEKLSTKEPLKAELSQLQNKKYNADQELNTLVTNIEAVRTIRGNLSTILNQHHEELKSEFTQSLSTNETDELQNLSIQISEYENKLDRTVTKLSDVEAKISKFGSELADNYRPHLLKLIKDREAPNSKFNKHQIKELEKELEYLTIQLDTAESKNQAATDEFNNVSDEIVKSESLLKKANEQQILIMKKLEKFSKTTEKNLSKKAILVARRDEIQRKILELGVLPEEAFQQSIYDKFNSDQLLKKLTNVNDSLSKYSHINKKAMEQYHTFTKQRDELMERRKELEKSRESIENLITSLETQKDEAITQSFKQVAKSFHEIFEKLVPAGVGNLIMQKKDQNMSKEGLQGEDEAMSSEEDSIVDEAQNIDNYVGVSISASFNSKNDEQQRIEQFSGGQKSLCAIALILAIQKCDPAPFYLFDEIDANLDTQYRTAVAAMINSLSNKAQFICTTFRPEMLQVADKFYGVMFNNKVSTVSEINREEAMSFVEGQQQH</sequence>
<dbReference type="AlphaFoldDB" id="A0A0V1PWE0"/>
<dbReference type="OrthoDB" id="431497at2759"/>
<evidence type="ECO:0000256" key="6">
    <source>
        <dbReference type="ARBA" id="ARBA00023242"/>
    </source>
</evidence>
<dbReference type="Proteomes" id="UP000054251">
    <property type="component" value="Unassembled WGS sequence"/>
</dbReference>
<dbReference type="GO" id="GO:0005524">
    <property type="term" value="F:ATP binding"/>
    <property type="evidence" value="ECO:0007669"/>
    <property type="project" value="InterPro"/>
</dbReference>
<dbReference type="GeneID" id="26840986"/>
<keyword evidence="7" id="KW-0131">Cell cycle</keyword>
<organism evidence="11 12">
    <name type="scientific">Debaryomyces fabryi</name>
    <dbReference type="NCBI Taxonomy" id="58627"/>
    <lineage>
        <taxon>Eukaryota</taxon>
        <taxon>Fungi</taxon>
        <taxon>Dikarya</taxon>
        <taxon>Ascomycota</taxon>
        <taxon>Saccharomycotina</taxon>
        <taxon>Pichiomycetes</taxon>
        <taxon>Debaryomycetaceae</taxon>
        <taxon>Debaryomyces</taxon>
    </lineage>
</organism>
<dbReference type="Pfam" id="PF06470">
    <property type="entry name" value="SMC_hinge"/>
    <property type="match status" value="1"/>
</dbReference>
<comment type="similarity">
    <text evidence="2">Belongs to the SMC family. SMC3 subfamily.</text>
</comment>
<dbReference type="Gene3D" id="1.20.1060.20">
    <property type="match status" value="1"/>
</dbReference>
<feature type="coiled-coil region" evidence="9">
    <location>
        <begin position="685"/>
        <end position="740"/>
    </location>
</feature>
<dbReference type="Gene3D" id="3.30.70.1620">
    <property type="match status" value="1"/>
</dbReference>
<dbReference type="InterPro" id="IPR036277">
    <property type="entry name" value="SMC_hinge_sf"/>
</dbReference>
<evidence type="ECO:0000256" key="4">
    <source>
        <dbReference type="ARBA" id="ARBA00022776"/>
    </source>
</evidence>
<dbReference type="Gene3D" id="3.40.50.300">
    <property type="entry name" value="P-loop containing nucleotide triphosphate hydrolases"/>
    <property type="match status" value="2"/>
</dbReference>
<feature type="coiled-coil region" evidence="9">
    <location>
        <begin position="785"/>
        <end position="819"/>
    </location>
</feature>
<dbReference type="FunFam" id="3.40.50.300:FF:000370">
    <property type="entry name" value="Structural maintenance of chromosomes 3"/>
    <property type="match status" value="1"/>
</dbReference>
<evidence type="ECO:0000256" key="2">
    <source>
        <dbReference type="ARBA" id="ARBA00005917"/>
    </source>
</evidence>
<dbReference type="SUPFAM" id="SSF75553">
    <property type="entry name" value="Smc hinge domain"/>
    <property type="match status" value="1"/>
</dbReference>
<feature type="coiled-coil region" evidence="9">
    <location>
        <begin position="266"/>
        <end position="321"/>
    </location>
</feature>
<evidence type="ECO:0000313" key="11">
    <source>
        <dbReference type="EMBL" id="KSA00271.1"/>
    </source>
</evidence>
<accession>A0A0V1PWE0</accession>
<dbReference type="GO" id="GO:0005634">
    <property type="term" value="C:nucleus"/>
    <property type="evidence" value="ECO:0007669"/>
    <property type="project" value="UniProtKB-SubCell"/>
</dbReference>
<name>A0A0V1PWE0_9ASCO</name>
<dbReference type="GO" id="GO:0051276">
    <property type="term" value="P:chromosome organization"/>
    <property type="evidence" value="ECO:0007669"/>
    <property type="project" value="InterPro"/>
</dbReference>
<dbReference type="GO" id="GO:0007059">
    <property type="term" value="P:chromosome segregation"/>
    <property type="evidence" value="ECO:0007669"/>
    <property type="project" value="UniProtKB-ARBA"/>
</dbReference>
<dbReference type="CDD" id="cd03272">
    <property type="entry name" value="ABC_SMC3_euk"/>
    <property type="match status" value="1"/>
</dbReference>
<dbReference type="InterPro" id="IPR024704">
    <property type="entry name" value="SMC"/>
</dbReference>
<dbReference type="SMART" id="SM00968">
    <property type="entry name" value="SMC_hinge"/>
    <property type="match status" value="1"/>
</dbReference>
<dbReference type="GO" id="GO:0016887">
    <property type="term" value="F:ATP hydrolysis activity"/>
    <property type="evidence" value="ECO:0007669"/>
    <property type="project" value="InterPro"/>
</dbReference>
<evidence type="ECO:0000256" key="3">
    <source>
        <dbReference type="ARBA" id="ARBA00022618"/>
    </source>
</evidence>
<feature type="coiled-coil region" evidence="9">
    <location>
        <begin position="980"/>
        <end position="1028"/>
    </location>
</feature>
<feature type="coiled-coil region" evidence="9">
    <location>
        <begin position="854"/>
        <end position="902"/>
    </location>
</feature>
<feature type="coiled-coil region" evidence="9">
    <location>
        <begin position="398"/>
        <end position="469"/>
    </location>
</feature>
<dbReference type="GO" id="GO:0051301">
    <property type="term" value="P:cell division"/>
    <property type="evidence" value="ECO:0007669"/>
    <property type="project" value="UniProtKB-KW"/>
</dbReference>
<comment type="caution">
    <text evidence="11">The sequence shown here is derived from an EMBL/GenBank/DDBJ whole genome shotgun (WGS) entry which is preliminary data.</text>
</comment>
<keyword evidence="3" id="KW-0132">Cell division</keyword>
<dbReference type="InterPro" id="IPR003395">
    <property type="entry name" value="RecF/RecN/SMC_N"/>
</dbReference>
<gene>
    <name evidence="11" type="ORF">AC631_03977</name>
</gene>